<accession>A0AAW7HV77</accession>
<gene>
    <name evidence="1" type="ORF">OB959_08315</name>
</gene>
<proteinExistence type="predicted"/>
<comment type="caution">
    <text evidence="1">The sequence shown here is derived from an EMBL/GenBank/DDBJ whole genome shotgun (WGS) entry which is preliminary data.</text>
</comment>
<protein>
    <recommendedName>
        <fullName evidence="3">DUF3757 domain-containing protein</fullName>
    </recommendedName>
</protein>
<evidence type="ECO:0008006" key="3">
    <source>
        <dbReference type="Google" id="ProtNLM"/>
    </source>
</evidence>
<sequence length="132" mass="14639">MLLTALALSATLQFDCPPGIETRQQLLTTPDGWQGLSRDPEGKPGQNLSHRLANLALFDGEPGELVQLKPDNGDSDEIHYWSLLGSSLRPLYLVCHYQDTALTLQQALPFGISYCRVNQGDPYDLRGLICRK</sequence>
<dbReference type="Proteomes" id="UP001168216">
    <property type="component" value="Unassembled WGS sequence"/>
</dbReference>
<reference evidence="1" key="1">
    <citation type="submission" date="2023-08" db="EMBL/GenBank/DDBJ databases">
        <title>WGS of Aeromonas isolates.</title>
        <authorList>
            <person name="Lee H."/>
        </authorList>
    </citation>
    <scope>NUCLEOTIDE SEQUENCE</scope>
    <source>
        <strain evidence="1">SL22</strain>
    </source>
</reference>
<dbReference type="NCBIfam" id="NF042415">
    <property type="entry name" value="STY0301_fam"/>
    <property type="match status" value="1"/>
</dbReference>
<dbReference type="InterPro" id="IPR049973">
    <property type="entry name" value="STY0301-like"/>
</dbReference>
<organism evidence="1 2">
    <name type="scientific">Aeromonas bestiarum</name>
    <dbReference type="NCBI Taxonomy" id="105751"/>
    <lineage>
        <taxon>Bacteria</taxon>
        <taxon>Pseudomonadati</taxon>
        <taxon>Pseudomonadota</taxon>
        <taxon>Gammaproteobacteria</taxon>
        <taxon>Aeromonadales</taxon>
        <taxon>Aeromonadaceae</taxon>
        <taxon>Aeromonas</taxon>
    </lineage>
</organism>
<dbReference type="RefSeq" id="WP_241280206.1">
    <property type="nucleotide sequence ID" value="NZ_CP170577.1"/>
</dbReference>
<evidence type="ECO:0000313" key="2">
    <source>
        <dbReference type="Proteomes" id="UP001168216"/>
    </source>
</evidence>
<dbReference type="EMBL" id="JAOPLV010000003">
    <property type="protein sequence ID" value="MDM5139801.1"/>
    <property type="molecule type" value="Genomic_DNA"/>
</dbReference>
<dbReference type="AlphaFoldDB" id="A0AAW7HV77"/>
<evidence type="ECO:0000313" key="1">
    <source>
        <dbReference type="EMBL" id="MDM5139801.1"/>
    </source>
</evidence>
<name>A0AAW7HV77_9GAMM</name>